<dbReference type="Gene3D" id="3.40.50.300">
    <property type="entry name" value="P-loop containing nucleotide triphosphate hydrolases"/>
    <property type="match status" value="1"/>
</dbReference>
<name>A0A248UH00_9HYPH</name>
<proteinExistence type="predicted"/>
<dbReference type="InterPro" id="IPR027417">
    <property type="entry name" value="P-loop_NTPase"/>
</dbReference>
<dbReference type="SUPFAM" id="SSF52540">
    <property type="entry name" value="P-loop containing nucleoside triphosphate hydrolases"/>
    <property type="match status" value="1"/>
</dbReference>
<reference evidence="1 2" key="1">
    <citation type="submission" date="2017-07" db="EMBL/GenBank/DDBJ databases">
        <title>Phylogenetic study on the rhizospheric bacterium Ochrobactrum sp. A44.</title>
        <authorList>
            <person name="Krzyzanowska D.M."/>
            <person name="Ossowicki A."/>
            <person name="Rajewska M."/>
            <person name="Maciag T."/>
            <person name="Kaczynski Z."/>
            <person name="Czerwicka M."/>
            <person name="Jafra S."/>
        </authorList>
    </citation>
    <scope>NUCLEOTIDE SEQUENCE [LARGE SCALE GENOMIC DNA]</scope>
    <source>
        <strain evidence="1 2">A44</strain>
    </source>
</reference>
<sequence>MMMRALSGIMITGTSHVGKTSFAHRLADKLGWTIISTDELARHPGRPWPTVRPTIAEYYQRLSSETIHWFLKVHHKNIWPVIRRKIEDEIHAGRPFIFEGAALRPEYLATLNPAFTSCICLYAEADFLQERMRSEAGYSRADALHQAIIDKFIERSLRENIEMQAAAQTHHMKLVNVADSGAMDELYDELKHFQQKWEPVLCSEMRKNK</sequence>
<protein>
    <submittedName>
        <fullName evidence="1">AAA domain protein</fullName>
    </submittedName>
</protein>
<evidence type="ECO:0000313" key="1">
    <source>
        <dbReference type="EMBL" id="ASV85559.1"/>
    </source>
</evidence>
<gene>
    <name evidence="1" type="ORF">CES85_2099</name>
</gene>
<organism evidence="1 2">
    <name type="scientific">Ochrobactrum quorumnocens</name>
    <dbReference type="NCBI Taxonomy" id="271865"/>
    <lineage>
        <taxon>Bacteria</taxon>
        <taxon>Pseudomonadati</taxon>
        <taxon>Pseudomonadota</taxon>
        <taxon>Alphaproteobacteria</taxon>
        <taxon>Hyphomicrobiales</taxon>
        <taxon>Brucellaceae</taxon>
        <taxon>Brucella/Ochrobactrum group</taxon>
        <taxon>Ochrobactrum</taxon>
    </lineage>
</organism>
<accession>A0A248UH00</accession>
<dbReference type="Proteomes" id="UP000215256">
    <property type="component" value="Chromosome 1"/>
</dbReference>
<dbReference type="Pfam" id="PF13671">
    <property type="entry name" value="AAA_33"/>
    <property type="match status" value="1"/>
</dbReference>
<dbReference type="EMBL" id="CP022604">
    <property type="protein sequence ID" value="ASV85559.1"/>
    <property type="molecule type" value="Genomic_DNA"/>
</dbReference>
<evidence type="ECO:0000313" key="2">
    <source>
        <dbReference type="Proteomes" id="UP000215256"/>
    </source>
</evidence>
<dbReference type="KEGG" id="och:CES85_2099"/>
<dbReference type="AlphaFoldDB" id="A0A248UH00"/>